<evidence type="ECO:0000313" key="7">
    <source>
        <dbReference type="Proteomes" id="UP001501536"/>
    </source>
</evidence>
<dbReference type="Gene3D" id="1.10.10.10">
    <property type="entry name" value="Winged helix-like DNA-binding domain superfamily/Winged helix DNA-binding domain"/>
    <property type="match status" value="2"/>
</dbReference>
<dbReference type="InterPro" id="IPR036390">
    <property type="entry name" value="WH_DNA-bd_sf"/>
</dbReference>
<dbReference type="InterPro" id="IPR005234">
    <property type="entry name" value="ScpB_csome_segregation"/>
</dbReference>
<evidence type="ECO:0000256" key="1">
    <source>
        <dbReference type="ARBA" id="ARBA00022490"/>
    </source>
</evidence>
<evidence type="ECO:0000256" key="5">
    <source>
        <dbReference type="SAM" id="MobiDB-lite"/>
    </source>
</evidence>
<keyword evidence="2" id="KW-0132">Cell division</keyword>
<evidence type="ECO:0000256" key="2">
    <source>
        <dbReference type="ARBA" id="ARBA00022618"/>
    </source>
</evidence>
<proteinExistence type="predicted"/>
<dbReference type="PANTHER" id="PTHR34298">
    <property type="entry name" value="SEGREGATION AND CONDENSATION PROTEIN B"/>
    <property type="match status" value="1"/>
</dbReference>
<sequence>MSTQASTSARASTSAQASAARSAASPDTGVDVEDLPGGLRAGLEAVLMVVDEAVPAAQLARVFGVSATEVESELEAIAEATEGHGYELREIGGGWRYYSRRDFAPFVSRFVVDGQTARLTQAALETLAVVAYRQPVTRGRIAAIRGVNVDSVMRTLTLRGLVEEAGTDPTSGALLYRTTSYFLERLGLGSISELPKLSPHLPGVDELDGLDGEF</sequence>
<dbReference type="SUPFAM" id="SSF46785">
    <property type="entry name" value="Winged helix' DNA-binding domain"/>
    <property type="match status" value="2"/>
</dbReference>
<reference evidence="7" key="1">
    <citation type="journal article" date="2019" name="Int. J. Syst. Evol. Microbiol.">
        <title>The Global Catalogue of Microorganisms (GCM) 10K type strain sequencing project: providing services to taxonomists for standard genome sequencing and annotation.</title>
        <authorList>
            <consortium name="The Broad Institute Genomics Platform"/>
            <consortium name="The Broad Institute Genome Sequencing Center for Infectious Disease"/>
            <person name="Wu L."/>
            <person name="Ma J."/>
        </authorList>
    </citation>
    <scope>NUCLEOTIDE SEQUENCE [LARGE SCALE GENOMIC DNA]</scope>
    <source>
        <strain evidence="7">JCM 16961</strain>
    </source>
</reference>
<dbReference type="Pfam" id="PF04079">
    <property type="entry name" value="SMC_ScpB"/>
    <property type="match status" value="1"/>
</dbReference>
<protein>
    <submittedName>
        <fullName evidence="6">SMC-Scp complex subunit ScpB</fullName>
    </submittedName>
</protein>
<evidence type="ECO:0000313" key="6">
    <source>
        <dbReference type="EMBL" id="GAA3691842.1"/>
    </source>
</evidence>
<keyword evidence="4" id="KW-0131">Cell cycle</keyword>
<dbReference type="InterPro" id="IPR036388">
    <property type="entry name" value="WH-like_DNA-bd_sf"/>
</dbReference>
<dbReference type="NCBIfam" id="TIGR00281">
    <property type="entry name" value="SMC-Scp complex subunit ScpB"/>
    <property type="match status" value="1"/>
</dbReference>
<accession>A0ABP7CK79</accession>
<dbReference type="PANTHER" id="PTHR34298:SF2">
    <property type="entry name" value="SEGREGATION AND CONDENSATION PROTEIN B"/>
    <property type="match status" value="1"/>
</dbReference>
<name>A0ABP7CK79_9MICC</name>
<keyword evidence="7" id="KW-1185">Reference proteome</keyword>
<comment type="caution">
    <text evidence="6">The sequence shown here is derived from an EMBL/GenBank/DDBJ whole genome shotgun (WGS) entry which is preliminary data.</text>
</comment>
<gene>
    <name evidence="6" type="primary">scpB</name>
    <name evidence="6" type="ORF">GCM10022377_00200</name>
</gene>
<evidence type="ECO:0000256" key="4">
    <source>
        <dbReference type="ARBA" id="ARBA00023306"/>
    </source>
</evidence>
<dbReference type="EMBL" id="BAABCJ010000001">
    <property type="protein sequence ID" value="GAA3691842.1"/>
    <property type="molecule type" value="Genomic_DNA"/>
</dbReference>
<organism evidence="6 7">
    <name type="scientific">Zhihengliuella alba</name>
    <dbReference type="NCBI Taxonomy" id="547018"/>
    <lineage>
        <taxon>Bacteria</taxon>
        <taxon>Bacillati</taxon>
        <taxon>Actinomycetota</taxon>
        <taxon>Actinomycetes</taxon>
        <taxon>Micrococcales</taxon>
        <taxon>Micrococcaceae</taxon>
        <taxon>Zhihengliuella</taxon>
    </lineage>
</organism>
<evidence type="ECO:0000256" key="3">
    <source>
        <dbReference type="ARBA" id="ARBA00022829"/>
    </source>
</evidence>
<feature type="compositionally biased region" description="Low complexity" evidence="5">
    <location>
        <begin position="1"/>
        <end position="25"/>
    </location>
</feature>
<keyword evidence="1" id="KW-0963">Cytoplasm</keyword>
<feature type="region of interest" description="Disordered" evidence="5">
    <location>
        <begin position="1"/>
        <end position="31"/>
    </location>
</feature>
<dbReference type="Proteomes" id="UP001501536">
    <property type="component" value="Unassembled WGS sequence"/>
</dbReference>
<keyword evidence="3" id="KW-0159">Chromosome partition</keyword>
<dbReference type="RefSeq" id="WP_344878210.1">
    <property type="nucleotide sequence ID" value="NZ_BAABCJ010000001.1"/>
</dbReference>